<reference evidence="2" key="1">
    <citation type="submission" date="2016-11" db="EMBL/GenBank/DDBJ databases">
        <authorList>
            <person name="Varghese N."/>
            <person name="Submissions S."/>
        </authorList>
    </citation>
    <scope>NUCLEOTIDE SEQUENCE [LARGE SCALE GENOMIC DNA]</scope>
    <source>
        <strain evidence="2">DSM 10349</strain>
    </source>
</reference>
<organism evidence="1 2">
    <name type="scientific">Desulforamulus aeronauticus DSM 10349</name>
    <dbReference type="NCBI Taxonomy" id="1121421"/>
    <lineage>
        <taxon>Bacteria</taxon>
        <taxon>Bacillati</taxon>
        <taxon>Bacillota</taxon>
        <taxon>Clostridia</taxon>
        <taxon>Eubacteriales</taxon>
        <taxon>Peptococcaceae</taxon>
        <taxon>Desulforamulus</taxon>
    </lineage>
</organism>
<accession>A0A1M6VSC6</accession>
<evidence type="ECO:0000313" key="2">
    <source>
        <dbReference type="Proteomes" id="UP000183997"/>
    </source>
</evidence>
<dbReference type="EMBL" id="FRAR01000026">
    <property type="protein sequence ID" value="SHK84422.1"/>
    <property type="molecule type" value="Genomic_DNA"/>
</dbReference>
<proteinExistence type="predicted"/>
<evidence type="ECO:0000313" key="1">
    <source>
        <dbReference type="EMBL" id="SHK84422.1"/>
    </source>
</evidence>
<gene>
    <name evidence="1" type="ORF">SAMN02745123_03329</name>
</gene>
<sequence length="49" mass="5512">MDSATQHYLIVESDHLLEVSYQKIIYLVKSDMKLLFTLSISLDAAGVVI</sequence>
<dbReference type="AlphaFoldDB" id="A0A1M6VSC6"/>
<dbReference type="Proteomes" id="UP000183997">
    <property type="component" value="Unassembled WGS sequence"/>
</dbReference>
<keyword evidence="2" id="KW-1185">Reference proteome</keyword>
<protein>
    <submittedName>
        <fullName evidence="1">Uncharacterized protein</fullName>
    </submittedName>
</protein>
<name>A0A1M6VSC6_9FIRM</name>